<dbReference type="EMBL" id="JAVREJ010000016">
    <property type="protein sequence ID" value="MDT0352160.1"/>
    <property type="molecule type" value="Genomic_DNA"/>
</dbReference>
<keyword evidence="4 6" id="KW-0472">Membrane</keyword>
<evidence type="ECO:0000313" key="9">
    <source>
        <dbReference type="Proteomes" id="UP001183202"/>
    </source>
</evidence>
<sequence length="495" mass="51925">MKVLRSSSNLASVIPHEDDATQLCRRSSETRSNGPRHRDGRRARLHGCRRAGRSADRHGQSRSSDTDQADVGTELQSIPGRRGGARTVASGASRYHVLLAFGASYSVGAQMASVSVVLPFLLAQKGIFWAAGLLYPTFSIGFIAGNVLSPLVVERSRRRQNVVIAAAAATIAALTSCIAVAGLRDVLVAPVFLVASSAIGCAMGLANNAYAEIISRMLDRARRNHLLLNQEAVGAVLTVAATLLLLPLLSGRDPVEGRIDVLWLGAAAMAAACVAATIVGPTTSGTLRPPTRIIDDYREGVTVVRTRSWYRLFLATQIVFVPIGLSMTFFSLRAAMAHADKAGSLHVLVISSAAGLLAGSFLWRRVFGRGGVRGMLVLSGAISSAAGIVCLANEVIPVREQLWVHGVVFFLATLASAAIGAATVSWISAFATEDRRTMLISFAAALAAVVSTVLGAVLGTIAQATVAPWPVMIVLVLAVLATTVAVRAPDRPPAT</sequence>
<keyword evidence="2 6" id="KW-0812">Transmembrane</keyword>
<evidence type="ECO:0000256" key="3">
    <source>
        <dbReference type="ARBA" id="ARBA00022989"/>
    </source>
</evidence>
<dbReference type="SUPFAM" id="SSF103473">
    <property type="entry name" value="MFS general substrate transporter"/>
    <property type="match status" value="1"/>
</dbReference>
<dbReference type="RefSeq" id="WP_311558664.1">
    <property type="nucleotide sequence ID" value="NZ_JAVREJ010000016.1"/>
</dbReference>
<comment type="caution">
    <text evidence="8">The sequence shown here is derived from an EMBL/GenBank/DDBJ whole genome shotgun (WGS) entry which is preliminary data.</text>
</comment>
<name>A0ABU2NDY0_9PSEU</name>
<evidence type="ECO:0000256" key="6">
    <source>
        <dbReference type="SAM" id="Phobius"/>
    </source>
</evidence>
<dbReference type="InterPro" id="IPR036259">
    <property type="entry name" value="MFS_trans_sf"/>
</dbReference>
<reference evidence="9" key="1">
    <citation type="submission" date="2023-07" db="EMBL/GenBank/DDBJ databases">
        <title>30 novel species of actinomycetes from the DSMZ collection.</title>
        <authorList>
            <person name="Nouioui I."/>
        </authorList>
    </citation>
    <scope>NUCLEOTIDE SEQUENCE [LARGE SCALE GENOMIC DNA]</scope>
    <source>
        <strain evidence="9">DSM 45834</strain>
    </source>
</reference>
<accession>A0ABU2NDY0</accession>
<evidence type="ECO:0000256" key="1">
    <source>
        <dbReference type="ARBA" id="ARBA00004651"/>
    </source>
</evidence>
<proteinExistence type="predicted"/>
<feature type="transmembrane region" description="Helical" evidence="6">
    <location>
        <begin position="467"/>
        <end position="486"/>
    </location>
</feature>
<feature type="transmembrane region" description="Helical" evidence="6">
    <location>
        <begin position="187"/>
        <end position="211"/>
    </location>
</feature>
<feature type="transmembrane region" description="Helical" evidence="6">
    <location>
        <begin position="312"/>
        <end position="332"/>
    </location>
</feature>
<dbReference type="PROSITE" id="PS50850">
    <property type="entry name" value="MFS"/>
    <property type="match status" value="1"/>
</dbReference>
<protein>
    <recommendedName>
        <fullName evidence="7">Major facilitator superfamily (MFS) profile domain-containing protein</fullName>
    </recommendedName>
</protein>
<keyword evidence="9" id="KW-1185">Reference proteome</keyword>
<dbReference type="Gene3D" id="1.20.1250.20">
    <property type="entry name" value="MFS general substrate transporter like domains"/>
    <property type="match status" value="2"/>
</dbReference>
<feature type="transmembrane region" description="Helical" evidence="6">
    <location>
        <begin position="232"/>
        <end position="249"/>
    </location>
</feature>
<feature type="region of interest" description="Disordered" evidence="5">
    <location>
        <begin position="21"/>
        <end position="84"/>
    </location>
</feature>
<feature type="domain" description="Major facilitator superfamily (MFS) profile" evidence="7">
    <location>
        <begin position="301"/>
        <end position="495"/>
    </location>
</feature>
<keyword evidence="3 6" id="KW-1133">Transmembrane helix</keyword>
<feature type="transmembrane region" description="Helical" evidence="6">
    <location>
        <begin position="439"/>
        <end position="461"/>
    </location>
</feature>
<feature type="transmembrane region" description="Helical" evidence="6">
    <location>
        <begin position="402"/>
        <end position="427"/>
    </location>
</feature>
<dbReference type="Proteomes" id="UP001183202">
    <property type="component" value="Unassembled WGS sequence"/>
</dbReference>
<gene>
    <name evidence="8" type="ORF">RM445_21760</name>
</gene>
<evidence type="ECO:0000256" key="2">
    <source>
        <dbReference type="ARBA" id="ARBA00022692"/>
    </source>
</evidence>
<feature type="transmembrane region" description="Helical" evidence="6">
    <location>
        <begin position="97"/>
        <end position="121"/>
    </location>
</feature>
<feature type="transmembrane region" description="Helical" evidence="6">
    <location>
        <begin position="375"/>
        <end position="396"/>
    </location>
</feature>
<feature type="transmembrane region" description="Helical" evidence="6">
    <location>
        <begin position="161"/>
        <end position="181"/>
    </location>
</feature>
<feature type="transmembrane region" description="Helical" evidence="6">
    <location>
        <begin position="127"/>
        <end position="149"/>
    </location>
</feature>
<comment type="subcellular location">
    <subcellularLocation>
        <location evidence="1">Cell membrane</location>
        <topology evidence="1">Multi-pass membrane protein</topology>
    </subcellularLocation>
</comment>
<dbReference type="InterPro" id="IPR020846">
    <property type="entry name" value="MFS_dom"/>
</dbReference>
<feature type="compositionally biased region" description="Basic residues" evidence="5">
    <location>
        <begin position="34"/>
        <end position="52"/>
    </location>
</feature>
<feature type="transmembrane region" description="Helical" evidence="6">
    <location>
        <begin position="261"/>
        <end position="280"/>
    </location>
</feature>
<evidence type="ECO:0000259" key="7">
    <source>
        <dbReference type="PROSITE" id="PS50850"/>
    </source>
</evidence>
<organism evidence="8 9">
    <name type="scientific">Pseudonocardia charpentierae</name>
    <dbReference type="NCBI Taxonomy" id="3075545"/>
    <lineage>
        <taxon>Bacteria</taxon>
        <taxon>Bacillati</taxon>
        <taxon>Actinomycetota</taxon>
        <taxon>Actinomycetes</taxon>
        <taxon>Pseudonocardiales</taxon>
        <taxon>Pseudonocardiaceae</taxon>
        <taxon>Pseudonocardia</taxon>
    </lineage>
</organism>
<evidence type="ECO:0000256" key="4">
    <source>
        <dbReference type="ARBA" id="ARBA00023136"/>
    </source>
</evidence>
<feature type="transmembrane region" description="Helical" evidence="6">
    <location>
        <begin position="344"/>
        <end position="363"/>
    </location>
</feature>
<evidence type="ECO:0000256" key="5">
    <source>
        <dbReference type="SAM" id="MobiDB-lite"/>
    </source>
</evidence>
<evidence type="ECO:0000313" key="8">
    <source>
        <dbReference type="EMBL" id="MDT0352160.1"/>
    </source>
</evidence>